<comment type="subcellular location">
    <subcellularLocation>
        <location evidence="1">Cytoplasm</location>
    </subcellularLocation>
</comment>
<protein>
    <submittedName>
        <fullName evidence="6">Alpha-catulin-like</fullName>
    </submittedName>
</protein>
<reference evidence="6" key="1">
    <citation type="submission" date="2025-08" db="UniProtKB">
        <authorList>
            <consortium name="RefSeq"/>
        </authorList>
    </citation>
    <scope>IDENTIFICATION</scope>
</reference>
<dbReference type="InterPro" id="IPR006077">
    <property type="entry name" value="Vinculin/catenin"/>
</dbReference>
<name>A0ABM1ECI4_PRICU</name>
<evidence type="ECO:0000256" key="3">
    <source>
        <dbReference type="ARBA" id="ARBA00022490"/>
    </source>
</evidence>
<dbReference type="InterPro" id="IPR036723">
    <property type="entry name" value="Alpha-catenin/vinculin-like_sf"/>
</dbReference>
<dbReference type="PANTHER" id="PTHR46342">
    <property type="entry name" value="ALPHA-CATULIN"/>
    <property type="match status" value="1"/>
</dbReference>
<evidence type="ECO:0000313" key="6">
    <source>
        <dbReference type="RefSeq" id="XP_014669905.1"/>
    </source>
</evidence>
<dbReference type="Proteomes" id="UP000695022">
    <property type="component" value="Unplaced"/>
</dbReference>
<dbReference type="Pfam" id="PF01044">
    <property type="entry name" value="Vinculin"/>
    <property type="match status" value="2"/>
</dbReference>
<dbReference type="Gene3D" id="1.20.120.230">
    <property type="entry name" value="Alpha-catenin/vinculin-like"/>
    <property type="match status" value="3"/>
</dbReference>
<dbReference type="InterPro" id="IPR030045">
    <property type="entry name" value="CTNNAL1"/>
</dbReference>
<evidence type="ECO:0000256" key="4">
    <source>
        <dbReference type="SAM" id="MobiDB-lite"/>
    </source>
</evidence>
<keyword evidence="3" id="KW-0963">Cytoplasm</keyword>
<dbReference type="RefSeq" id="XP_014669905.1">
    <property type="nucleotide sequence ID" value="XM_014814419.1"/>
</dbReference>
<dbReference type="SUPFAM" id="SSF47220">
    <property type="entry name" value="alpha-catenin/vinculin-like"/>
    <property type="match status" value="3"/>
</dbReference>
<accession>A0ABM1ECI4</accession>
<comment type="similarity">
    <text evidence="2">Belongs to the vinculin/alpha-catenin family.</text>
</comment>
<feature type="region of interest" description="Disordered" evidence="4">
    <location>
        <begin position="592"/>
        <end position="615"/>
    </location>
</feature>
<evidence type="ECO:0000256" key="2">
    <source>
        <dbReference type="ARBA" id="ARBA00008376"/>
    </source>
</evidence>
<feature type="compositionally biased region" description="Low complexity" evidence="4">
    <location>
        <begin position="601"/>
        <end position="615"/>
    </location>
</feature>
<evidence type="ECO:0000256" key="1">
    <source>
        <dbReference type="ARBA" id="ARBA00004496"/>
    </source>
</evidence>
<proteinExistence type="inferred from homology"/>
<organism evidence="5 6">
    <name type="scientific">Priapulus caudatus</name>
    <name type="common">Priapulid worm</name>
    <dbReference type="NCBI Taxonomy" id="37621"/>
    <lineage>
        <taxon>Eukaryota</taxon>
        <taxon>Metazoa</taxon>
        <taxon>Ecdysozoa</taxon>
        <taxon>Scalidophora</taxon>
        <taxon>Priapulida</taxon>
        <taxon>Priapulimorpha</taxon>
        <taxon>Priapulimorphida</taxon>
        <taxon>Priapulidae</taxon>
        <taxon>Priapulus</taxon>
    </lineage>
</organism>
<gene>
    <name evidence="6" type="primary">LOC106810934</name>
</gene>
<dbReference type="InterPro" id="IPR001033">
    <property type="entry name" value="Alpha_catenin"/>
</dbReference>
<evidence type="ECO:0000313" key="5">
    <source>
        <dbReference type="Proteomes" id="UP000695022"/>
    </source>
</evidence>
<keyword evidence="5" id="KW-1185">Reference proteome</keyword>
<dbReference type="GeneID" id="106810934"/>
<sequence>MATVDGNGMEQHKPHFEIRTKSIEQTLVPLVTQITTLVNHKEKPIASAKTCRAIVRVGQAASLAVERFVAVGEAIADEHPEIRQDMYEACKEAHMSGSAIAKLTDMRWDDQSSRAVGLAEKVVMIKAARSLLSAITHVLVLADKIVVKQLLQVQDKVAGSLDRLEQVTNFTEFVNVFSQFGQEMVELAHLTGDRQNDLKDEKRRAQMGVARSVLEKGTMMLLTSCKTLRSQLLAMLQAGAARENDLPSSDFESLALKVKKTSQEFRKQVQDTALEQANDVFGSSTDTEVVAAMKTAGVAVTLTGIDELTLQLLEHSEQLQERRPCGAEQRRGTNFKRAPRPQVISAAQTLSTHPSSKIGKENLDIFCDAWEMQVSDTSVLVKEVTDACFGRIAAEKQTYMSLPRPGKHGTTAKWLRPARLNAEEQAKIAKLGLEMKLITSEMDAETEKWEEAENDVVKRAKNMSSMAFSMYLFTRGEGPLKTTQDLFTQAAYFAEEANKLHKSVKEFLFQVPNGPQKSDLQMYLDKVPPLIQQLLFTIKSPTIGKAATFNKVDSVIQETKNLMNAIAKLVTTCLICATKYSIDYRGSPHMAHRWRQQPPMNGNGDDASTSSDTSGILRSASAQKSLSNLASYGNIGQ</sequence>
<dbReference type="PRINTS" id="PR00805">
    <property type="entry name" value="ALPHACATENIN"/>
</dbReference>
<dbReference type="PANTHER" id="PTHR46342:SF1">
    <property type="entry name" value="ALPHA-CATULIN"/>
    <property type="match status" value="1"/>
</dbReference>